<evidence type="ECO:0000313" key="3">
    <source>
        <dbReference type="EMBL" id="AFZ79502.1"/>
    </source>
</evidence>
<dbReference type="Proteomes" id="UP000031512">
    <property type="component" value="Chromosome 1"/>
</dbReference>
<dbReference type="OrthoDB" id="360301at2759"/>
<feature type="signal peptide" evidence="2">
    <location>
        <begin position="1"/>
        <end position="18"/>
    </location>
</feature>
<dbReference type="GeneID" id="15807313"/>
<keyword evidence="3" id="KW-0378">Hydrolase</keyword>
<reference evidence="3 4" key="1">
    <citation type="journal article" date="2012" name="BMC Genomics">
        <title>Comparative genomic analysis and phylogenetic position of Theileria equi.</title>
        <authorList>
            <person name="Kappmeyer L.S."/>
            <person name="Thiagarajan M."/>
            <person name="Herndon D.R."/>
            <person name="Ramsay J.D."/>
            <person name="Caler E."/>
            <person name="Djikeng A."/>
            <person name="Gillespie J.J."/>
            <person name="Lau A.O."/>
            <person name="Roalson E.H."/>
            <person name="Silva J.C."/>
            <person name="Silva M.G."/>
            <person name="Suarez C.E."/>
            <person name="Ueti M.W."/>
            <person name="Nene V.M."/>
            <person name="Mealey R.H."/>
            <person name="Knowles D.P."/>
            <person name="Brayton K.A."/>
        </authorList>
    </citation>
    <scope>NUCLEOTIDE SEQUENCE [LARGE SCALE GENOMIC DNA]</scope>
    <source>
        <strain evidence="3 4">WA</strain>
    </source>
</reference>
<feature type="region of interest" description="Disordered" evidence="1">
    <location>
        <begin position="233"/>
        <end position="252"/>
    </location>
</feature>
<keyword evidence="2" id="KW-0732">Signal</keyword>
<dbReference type="GO" id="GO:0016787">
    <property type="term" value="F:hydrolase activity"/>
    <property type="evidence" value="ECO:0007669"/>
    <property type="project" value="UniProtKB-KW"/>
</dbReference>
<protein>
    <submittedName>
        <fullName evidence="3">Signal peptide-containing protein</fullName>
        <ecNumber evidence="3">3.4.24.13</ecNumber>
    </submittedName>
</protein>
<dbReference type="EMBL" id="CP001669">
    <property type="protein sequence ID" value="AFZ79502.1"/>
    <property type="molecule type" value="Genomic_DNA"/>
</dbReference>
<dbReference type="RefSeq" id="XP_004829168.1">
    <property type="nucleotide sequence ID" value="XM_004829111.1"/>
</dbReference>
<evidence type="ECO:0000256" key="1">
    <source>
        <dbReference type="SAM" id="MobiDB-lite"/>
    </source>
</evidence>
<dbReference type="AlphaFoldDB" id="L0AV66"/>
<evidence type="ECO:0000256" key="2">
    <source>
        <dbReference type="SAM" id="SignalP"/>
    </source>
</evidence>
<dbReference type="InterPro" id="IPR007480">
    <property type="entry name" value="DUF529"/>
</dbReference>
<sequence length="476" mass="53197">MKVPFVLSLALLVRLSSCTEVVFDVSSPDPSLARDYNSTADGVTYYSYFPKGLFFSKVVDARVTIWEGKGEERCTIPFLSVEGDKSRLVLHVWPNSTESKMLYYEKVYGEWKLVTIRVKGLPESEEPVSPQEHAAELNFANLGCPLGGFSGSEAKPKVTLPPVKPHDDEDELGELDEYVPEARVAEPETPEVSIEDSQPEKESEAPVEPTIEQKLFTHEDIVVEGVPKVYEFSPSTETSREVSVTEDSHPEEPVLAAKESIHLETLPSDHTEASEDSSLEQLEGESPEVPAKPTPTKEASKDSPKTSADSFQLPSKATFPDPEEDVGPLVSKVDTSLFNVVDSFEDYVPVLDLKAKGNKAFKITFDDKTIWEDPNTPCSSAVLYFDEDRPTLLIVIVKDKNDKLNKVYRYHDGKQWKDGTKRGHNKTEQVEEIFLLLSLLNPQRSQILRIKLQKSDSISNHDSSLWNMVACFVGKK</sequence>
<feature type="compositionally biased region" description="Acidic residues" evidence="1">
    <location>
        <begin position="274"/>
        <end position="286"/>
    </location>
</feature>
<feature type="region of interest" description="Disordered" evidence="1">
    <location>
        <begin position="266"/>
        <end position="326"/>
    </location>
</feature>
<feature type="compositionally biased region" description="Polar residues" evidence="1">
    <location>
        <begin position="305"/>
        <end position="315"/>
    </location>
</feature>
<proteinExistence type="predicted"/>
<accession>L0AV66</accession>
<keyword evidence="4" id="KW-1185">Reference proteome</keyword>
<dbReference type="Pfam" id="PF04385">
    <property type="entry name" value="FAINT"/>
    <property type="match status" value="2"/>
</dbReference>
<feature type="region of interest" description="Disordered" evidence="1">
    <location>
        <begin position="182"/>
        <end position="216"/>
    </location>
</feature>
<dbReference type="EC" id="3.4.24.13" evidence="3"/>
<organism evidence="3 4">
    <name type="scientific">Theileria equi strain WA</name>
    <dbReference type="NCBI Taxonomy" id="1537102"/>
    <lineage>
        <taxon>Eukaryota</taxon>
        <taxon>Sar</taxon>
        <taxon>Alveolata</taxon>
        <taxon>Apicomplexa</taxon>
        <taxon>Aconoidasida</taxon>
        <taxon>Piroplasmida</taxon>
        <taxon>Theileriidae</taxon>
        <taxon>Theileria</taxon>
    </lineage>
</organism>
<dbReference type="VEuPathDB" id="PiroplasmaDB:BEWA_023510"/>
<feature type="chain" id="PRO_5003939800" evidence="2">
    <location>
        <begin position="19"/>
        <end position="476"/>
    </location>
</feature>
<gene>
    <name evidence="3" type="ORF">BEWA_023510</name>
</gene>
<evidence type="ECO:0000313" key="4">
    <source>
        <dbReference type="Proteomes" id="UP000031512"/>
    </source>
</evidence>
<name>L0AV66_THEEQ</name>
<dbReference type="KEGG" id="beq:BEWA_023510"/>